<feature type="domain" description="Fibronectin type-III" evidence="4">
    <location>
        <begin position="556"/>
        <end position="650"/>
    </location>
</feature>
<dbReference type="GO" id="GO:0005576">
    <property type="term" value="C:extracellular region"/>
    <property type="evidence" value="ECO:0007669"/>
    <property type="project" value="UniProtKB-SubCell"/>
</dbReference>
<dbReference type="Pfam" id="PF12733">
    <property type="entry name" value="Cadherin-like"/>
    <property type="match status" value="1"/>
</dbReference>
<dbReference type="AlphaFoldDB" id="A0A161S2W1"/>
<evidence type="ECO:0000259" key="4">
    <source>
        <dbReference type="PROSITE" id="PS50853"/>
    </source>
</evidence>
<dbReference type="OrthoDB" id="2563626at2"/>
<dbReference type="InterPro" id="IPR017853">
    <property type="entry name" value="GH"/>
</dbReference>
<comment type="caution">
    <text evidence="5">The sequence shown here is derived from an EMBL/GenBank/DDBJ whole genome shotgun (WGS) entry which is preliminary data.</text>
</comment>
<dbReference type="SUPFAM" id="SSF49265">
    <property type="entry name" value="Fibronectin type III"/>
    <property type="match status" value="1"/>
</dbReference>
<dbReference type="InterPro" id="IPR025883">
    <property type="entry name" value="Cadherin-like_domain"/>
</dbReference>
<dbReference type="Proteomes" id="UP000076563">
    <property type="component" value="Unassembled WGS sequence"/>
</dbReference>
<evidence type="ECO:0000256" key="2">
    <source>
        <dbReference type="ARBA" id="ARBA00022525"/>
    </source>
</evidence>
<keyword evidence="3" id="KW-0732">Signal</keyword>
<comment type="subcellular location">
    <subcellularLocation>
        <location evidence="1">Secreted</location>
    </subcellularLocation>
</comment>
<dbReference type="InterPro" id="IPR003961">
    <property type="entry name" value="FN3_dom"/>
</dbReference>
<dbReference type="Pfam" id="PF24517">
    <property type="entry name" value="CBM96"/>
    <property type="match status" value="1"/>
</dbReference>
<name>A0A161S2W1_9BACL</name>
<evidence type="ECO:0000313" key="5">
    <source>
        <dbReference type="EMBL" id="KZE78719.1"/>
    </source>
</evidence>
<keyword evidence="2" id="KW-0964">Secreted</keyword>
<protein>
    <recommendedName>
        <fullName evidence="4">Fibronectin type-III domain-containing protein</fullName>
    </recommendedName>
</protein>
<dbReference type="Pfam" id="PF17957">
    <property type="entry name" value="Big_7"/>
    <property type="match status" value="1"/>
</dbReference>
<dbReference type="Gene3D" id="2.60.40.10">
    <property type="entry name" value="Immunoglobulins"/>
    <property type="match status" value="2"/>
</dbReference>
<dbReference type="InterPro" id="IPR055372">
    <property type="entry name" value="CBM96"/>
</dbReference>
<dbReference type="SMART" id="SM00060">
    <property type="entry name" value="FN3"/>
    <property type="match status" value="1"/>
</dbReference>
<dbReference type="CDD" id="cd00063">
    <property type="entry name" value="FN3"/>
    <property type="match status" value="1"/>
</dbReference>
<evidence type="ECO:0000256" key="3">
    <source>
        <dbReference type="ARBA" id="ARBA00022729"/>
    </source>
</evidence>
<dbReference type="Gene3D" id="3.20.20.80">
    <property type="entry name" value="Glycosidases"/>
    <property type="match status" value="1"/>
</dbReference>
<reference evidence="6" key="1">
    <citation type="submission" date="2016-01" db="EMBL/GenBank/DDBJ databases">
        <title>Draft genome of Chromobacterium sp. F49.</title>
        <authorList>
            <person name="Hong K.W."/>
        </authorList>
    </citation>
    <scope>NUCLEOTIDE SEQUENCE [LARGE SCALE GENOMIC DNA]</scope>
    <source>
        <strain evidence="6">M63</strain>
    </source>
</reference>
<accession>A0A161S2W1</accession>
<organism evidence="5 6">
    <name type="scientific">Paenibacillus elgii</name>
    <dbReference type="NCBI Taxonomy" id="189691"/>
    <lineage>
        <taxon>Bacteria</taxon>
        <taxon>Bacillati</taxon>
        <taxon>Bacillota</taxon>
        <taxon>Bacilli</taxon>
        <taxon>Bacillales</taxon>
        <taxon>Paenibacillaceae</taxon>
        <taxon>Paenibacillus</taxon>
    </lineage>
</organism>
<dbReference type="PROSITE" id="PS50853">
    <property type="entry name" value="FN3"/>
    <property type="match status" value="1"/>
</dbReference>
<gene>
    <name evidence="5" type="ORF">AV654_18945</name>
</gene>
<evidence type="ECO:0000313" key="6">
    <source>
        <dbReference type="Proteomes" id="UP000076563"/>
    </source>
</evidence>
<dbReference type="NCBIfam" id="NF033679">
    <property type="entry name" value="DNRLRE_dom"/>
    <property type="match status" value="1"/>
</dbReference>
<evidence type="ECO:0000256" key="1">
    <source>
        <dbReference type="ARBA" id="ARBA00004613"/>
    </source>
</evidence>
<dbReference type="SUPFAM" id="SSF51445">
    <property type="entry name" value="(Trans)glycosidases"/>
    <property type="match status" value="1"/>
</dbReference>
<keyword evidence="6" id="KW-1185">Reference proteome</keyword>
<dbReference type="RefSeq" id="WP_063182480.1">
    <property type="nucleotide sequence ID" value="NZ_CP121215.1"/>
</dbReference>
<dbReference type="InterPro" id="IPR013783">
    <property type="entry name" value="Ig-like_fold"/>
</dbReference>
<proteinExistence type="predicted"/>
<dbReference type="EMBL" id="LQRA01000054">
    <property type="protein sequence ID" value="KZE78719.1"/>
    <property type="molecule type" value="Genomic_DNA"/>
</dbReference>
<dbReference type="InterPro" id="IPR036116">
    <property type="entry name" value="FN3_sf"/>
</dbReference>
<sequence length="1009" mass="108503">MWKRRIRLHFAVWLLLLGLWSVFGALGTVPRALAAAAVTIDSPADGTPVGSGTIRISGTYQDVYDLVLLIDGKRQAEVRKEDPDGDDSGSWYYDLDTSAFNGPVRIIAKGLDVNTRYGVWSRTLTLQASNPARATPIVRIVNPKEGQGLMGEVPVQISVDSPNAVQRVDVRINGGPWEVAERSGDHYQYTWQTLDIGNRTSSIEAKAVDDRGNTGFSMTTYAQVGAGTHEPVTVEKQDRAIWIWEPASYNLLLNPGSRTVLDAMAKDTATFGSDPVTVFYIAVGSYGGIDILEDNREAVRDFLTWAHARGYQVFACIAGGTSPAYMGAYTEYHPLALRQLEMIINYNIASPAGARFDGVNADIEPYISPDFKAQYPSLQKQYLDLSQKMADRRNAAGIDLPIGPAIPKWYDSSNESKNIEWNGATKWLSEHIQDISDYISIMDYRDTADGTAGIIAGAEGEIAYAAKIGKPNSVVVGVETLDIANSGDPETITFREEGRTVMEAELDKVYAAFENKPGFGGIAMHHYDSLRALPSHWGPGAVFWQPPADTEPPTAVSRNPVATATDYSTVQLSYGMAFDNTEVDKYVVYRSTQPGFTAEAATAVGTARSLSFKDTGLLPNTTYYYKVAAMDVRGNIGPASAETQATTGTTALKPMIVSELQIVRSGNSASAALQVVDKATGQPVTAEVYGRFAYAGGKYTGGLATGGAITLVSEALPQAAQVGFEPRRITAAGYYWAQAYDVPHTAALYPRVRLQGLSLSAGALEPAFTPDRLQYTVTVSADTYRLAVTARPEAANAAVFVNGALVTPGAPAEVALQPGANRITVRTAGPDGTTDSYTITVNRAAVGSNMLRPVADAYVFENAPTENYGSAELLDIIDAPRAAGGGDRLGLMKFNFGAYPEPVHSAKLYVYVHAAPAVAVPITVQGLTADGWSEETVNWNNRPGGTAVSIGTLQVAHSGWYGIDVTSFLQSRTDGIATFRLADTNTKNSLVQLHSKEHTEHQPYVIINP</sequence>